<dbReference type="RefSeq" id="WP_251370574.1">
    <property type="nucleotide sequence ID" value="NZ_OU015430.1"/>
</dbReference>
<dbReference type="InterPro" id="IPR013740">
    <property type="entry name" value="Redoxin"/>
</dbReference>
<dbReference type="Proteomes" id="UP000680116">
    <property type="component" value="Chromosome"/>
</dbReference>
<proteinExistence type="predicted"/>
<accession>A0ABN7QY03</accession>
<keyword evidence="7" id="KW-1185">Reference proteome</keyword>
<dbReference type="PROSITE" id="PS51352">
    <property type="entry name" value="THIOREDOXIN_2"/>
    <property type="match status" value="1"/>
</dbReference>
<dbReference type="InterPro" id="IPR050553">
    <property type="entry name" value="Thioredoxin_ResA/DsbE_sf"/>
</dbReference>
<dbReference type="CDD" id="cd02966">
    <property type="entry name" value="TlpA_like_family"/>
    <property type="match status" value="1"/>
</dbReference>
<dbReference type="SUPFAM" id="SSF52833">
    <property type="entry name" value="Thioredoxin-like"/>
    <property type="match status" value="1"/>
</dbReference>
<evidence type="ECO:0000256" key="3">
    <source>
        <dbReference type="ARBA" id="ARBA00023157"/>
    </source>
</evidence>
<sequence length="209" mass="21701">MRTVSLRNIVLVALVGAVLGCQPADRPGTAAGGGETAAPSVPVDGAVVADKPVPEPADAAKGADTGTPALRIDTLDGATYDLADRRGTWVVVNFWATWCAPCLKEMPELSALDAMNEHIEVVGLAYEDIEVDAMREFLADHPVVYPIAILDTYDPPADFDTPRGLPMTWLIAPDGRVAHKVLGPVTAREIEDAIAAAGGPAAGRAGAPS</sequence>
<dbReference type="PANTHER" id="PTHR42852:SF6">
    <property type="entry name" value="THIOL:DISULFIDE INTERCHANGE PROTEIN DSBE"/>
    <property type="match status" value="1"/>
</dbReference>
<evidence type="ECO:0000259" key="5">
    <source>
        <dbReference type="PROSITE" id="PS51352"/>
    </source>
</evidence>
<dbReference type="PROSITE" id="PS00194">
    <property type="entry name" value="THIOREDOXIN_1"/>
    <property type="match status" value="1"/>
</dbReference>
<keyword evidence="2" id="KW-0201">Cytochrome c-type biogenesis</keyword>
<dbReference type="InterPro" id="IPR036249">
    <property type="entry name" value="Thioredoxin-like_sf"/>
</dbReference>
<evidence type="ECO:0000256" key="2">
    <source>
        <dbReference type="ARBA" id="ARBA00022748"/>
    </source>
</evidence>
<evidence type="ECO:0000313" key="7">
    <source>
        <dbReference type="Proteomes" id="UP000680116"/>
    </source>
</evidence>
<reference evidence="6 7" key="1">
    <citation type="submission" date="2021-04" db="EMBL/GenBank/DDBJ databases">
        <authorList>
            <person name="Rodrigo-Torres L."/>
            <person name="Arahal R. D."/>
            <person name="Lucena T."/>
        </authorList>
    </citation>
    <scope>NUCLEOTIDE SEQUENCE [LARGE SCALE GENOMIC DNA]</scope>
    <source>
        <strain evidence="6 7">CECT 30171</strain>
    </source>
</reference>
<dbReference type="InterPro" id="IPR017937">
    <property type="entry name" value="Thioredoxin_CS"/>
</dbReference>
<evidence type="ECO:0000256" key="1">
    <source>
        <dbReference type="ARBA" id="ARBA00004196"/>
    </source>
</evidence>
<dbReference type="InterPro" id="IPR013766">
    <property type="entry name" value="Thioredoxin_domain"/>
</dbReference>
<dbReference type="PANTHER" id="PTHR42852">
    <property type="entry name" value="THIOL:DISULFIDE INTERCHANGE PROTEIN DSBE"/>
    <property type="match status" value="1"/>
</dbReference>
<name>A0ABN7QY03_9GAMM</name>
<dbReference type="Gene3D" id="3.40.30.10">
    <property type="entry name" value="Glutaredoxin"/>
    <property type="match status" value="1"/>
</dbReference>
<protein>
    <submittedName>
        <fullName evidence="6">Thiol-disulfide oxidoreductase ResA</fullName>
    </submittedName>
</protein>
<keyword evidence="3" id="KW-1015">Disulfide bond</keyword>
<dbReference type="Pfam" id="PF08534">
    <property type="entry name" value="Redoxin"/>
    <property type="match status" value="1"/>
</dbReference>
<comment type="subcellular location">
    <subcellularLocation>
        <location evidence="1">Cell envelope</location>
    </subcellularLocation>
</comment>
<gene>
    <name evidence="6" type="primary">resA_2</name>
    <name evidence="6" type="ORF">LYB30171_02098</name>
</gene>
<evidence type="ECO:0000256" key="4">
    <source>
        <dbReference type="ARBA" id="ARBA00023284"/>
    </source>
</evidence>
<organism evidence="6 7">
    <name type="scientific">Novilysobacter luteus</name>
    <dbReference type="NCBI Taxonomy" id="2822368"/>
    <lineage>
        <taxon>Bacteria</taxon>
        <taxon>Pseudomonadati</taxon>
        <taxon>Pseudomonadota</taxon>
        <taxon>Gammaproteobacteria</taxon>
        <taxon>Lysobacterales</taxon>
        <taxon>Lysobacteraceae</taxon>
        <taxon>Novilysobacter</taxon>
    </lineage>
</organism>
<keyword evidence="4" id="KW-0676">Redox-active center</keyword>
<evidence type="ECO:0000313" key="6">
    <source>
        <dbReference type="EMBL" id="CAG4976096.1"/>
    </source>
</evidence>
<dbReference type="EMBL" id="OU015430">
    <property type="protein sequence ID" value="CAG4976096.1"/>
    <property type="molecule type" value="Genomic_DNA"/>
</dbReference>
<feature type="domain" description="Thioredoxin" evidence="5">
    <location>
        <begin position="61"/>
        <end position="199"/>
    </location>
</feature>
<dbReference type="PROSITE" id="PS51257">
    <property type="entry name" value="PROKAR_LIPOPROTEIN"/>
    <property type="match status" value="1"/>
</dbReference>